<name>A0A0E9XF15_ANGAN</name>
<proteinExistence type="predicted"/>
<reference evidence="1" key="2">
    <citation type="journal article" date="2015" name="Fish Shellfish Immunol.">
        <title>Early steps in the European eel (Anguilla anguilla)-Vibrio vulnificus interaction in the gills: Role of the RtxA13 toxin.</title>
        <authorList>
            <person name="Callol A."/>
            <person name="Pajuelo D."/>
            <person name="Ebbesson L."/>
            <person name="Teles M."/>
            <person name="MacKenzie S."/>
            <person name="Amaro C."/>
        </authorList>
    </citation>
    <scope>NUCLEOTIDE SEQUENCE</scope>
</reference>
<reference evidence="1" key="1">
    <citation type="submission" date="2014-11" db="EMBL/GenBank/DDBJ databases">
        <authorList>
            <person name="Amaro Gonzalez C."/>
        </authorList>
    </citation>
    <scope>NUCLEOTIDE SEQUENCE</scope>
</reference>
<accession>A0A0E9XF15</accession>
<evidence type="ECO:0000313" key="1">
    <source>
        <dbReference type="EMBL" id="JAI00441.1"/>
    </source>
</evidence>
<dbReference type="EMBL" id="GBXM01008137">
    <property type="protein sequence ID" value="JAI00441.1"/>
    <property type="molecule type" value="Transcribed_RNA"/>
</dbReference>
<dbReference type="AlphaFoldDB" id="A0A0E9XF15"/>
<protein>
    <submittedName>
        <fullName evidence="1">Uncharacterized protein</fullName>
    </submittedName>
</protein>
<sequence length="74" mass="8374">MDVPDYRATLRGRRSFDHSLYFSVFLFAAKFTYDTLEEVTASFAASLRNSLTSGDGECLLTRQKELVLSVEVCQ</sequence>
<organism evidence="1">
    <name type="scientific">Anguilla anguilla</name>
    <name type="common">European freshwater eel</name>
    <name type="synonym">Muraena anguilla</name>
    <dbReference type="NCBI Taxonomy" id="7936"/>
    <lineage>
        <taxon>Eukaryota</taxon>
        <taxon>Metazoa</taxon>
        <taxon>Chordata</taxon>
        <taxon>Craniata</taxon>
        <taxon>Vertebrata</taxon>
        <taxon>Euteleostomi</taxon>
        <taxon>Actinopterygii</taxon>
        <taxon>Neopterygii</taxon>
        <taxon>Teleostei</taxon>
        <taxon>Anguilliformes</taxon>
        <taxon>Anguillidae</taxon>
        <taxon>Anguilla</taxon>
    </lineage>
</organism>